<proteinExistence type="predicted"/>
<dbReference type="GO" id="GO:0008017">
    <property type="term" value="F:microtubule binding"/>
    <property type="evidence" value="ECO:0007669"/>
    <property type="project" value="InterPro"/>
</dbReference>
<sequence length="307" mass="34629">MASGEHDAEVKDFQHLEEALPNELLNQKMLSSGKKNMKEVDFFKLEEINKKRSSVGCTGQNSTKVKRVVSSKRKTRLVFVSSGGRRRQPLASRSCDMANKENELACAGSLHERLYNDDHCGFPLNSAGSTRMEGAGSKYSDYFAEISKDHDTMTQVLFGRNLRLNVALTLWRRNTSELVAYLIRIQDTGVLVDCLPVITKSLQDEKSSISLGCCVDLLPLVKNVLKSKYEEYLIVGLLWVQSVIKKWWPELSANGRNARDSHSEDRNIGIMKQQLRELWEEGKHLCCVPGNTGDIAKTVESYLSQLR</sequence>
<dbReference type="eggNOG" id="ENOG502QT0F">
    <property type="taxonomic scope" value="Eukaryota"/>
</dbReference>
<dbReference type="AlphaFoldDB" id="W5N451"/>
<reference evidence="5" key="2">
    <citation type="submission" date="2025-08" db="UniProtKB">
        <authorList>
            <consortium name="Ensembl"/>
        </authorList>
    </citation>
    <scope>IDENTIFICATION</scope>
</reference>
<comment type="subcellular location">
    <subcellularLocation>
        <location evidence="1">Cytoplasm</location>
        <location evidence="1">Cytoskeleton</location>
    </subcellularLocation>
</comment>
<dbReference type="KEGG" id="loc:102686614"/>
<feature type="domain" description="Katanin p80 subunit C-terminal" evidence="4">
    <location>
        <begin position="148"/>
        <end position="303"/>
    </location>
</feature>
<dbReference type="EMBL" id="AHAT01019043">
    <property type="status" value="NOT_ANNOTATED_CDS"/>
    <property type="molecule type" value="Genomic_DNA"/>
</dbReference>
<evidence type="ECO:0000256" key="2">
    <source>
        <dbReference type="ARBA" id="ARBA00022490"/>
    </source>
</evidence>
<name>W5N451_LEPOC</name>
<dbReference type="Pfam" id="PF13925">
    <property type="entry name" value="Katanin_con80"/>
    <property type="match status" value="1"/>
</dbReference>
<dbReference type="PANTHER" id="PTHR14682:SF1">
    <property type="entry name" value="KATNB1-LIKE PROTEIN 1"/>
    <property type="match status" value="1"/>
</dbReference>
<dbReference type="InterPro" id="IPR028021">
    <property type="entry name" value="Katanin_C-terminal"/>
</dbReference>
<dbReference type="InterPro" id="IPR042404">
    <property type="entry name" value="KATNBL1"/>
</dbReference>
<keyword evidence="3" id="KW-0206">Cytoskeleton</keyword>
<dbReference type="GeneTree" id="ENSGT00390000012351"/>
<dbReference type="GeneID" id="102686614"/>
<reference evidence="6" key="1">
    <citation type="submission" date="2011-12" db="EMBL/GenBank/DDBJ databases">
        <title>The Draft Genome of Lepisosteus oculatus.</title>
        <authorList>
            <consortium name="The Broad Institute Genome Assembly &amp; Analysis Group"/>
            <consortium name="Computational R&amp;D Group"/>
            <consortium name="and Sequencing Platform"/>
            <person name="Di Palma F."/>
            <person name="Alfoldi J."/>
            <person name="Johnson J."/>
            <person name="Berlin A."/>
            <person name="Gnerre S."/>
            <person name="Jaffe D."/>
            <person name="MacCallum I."/>
            <person name="Young S."/>
            <person name="Walker B.J."/>
            <person name="Lander E.S."/>
            <person name="Lindblad-Toh K."/>
        </authorList>
    </citation>
    <scope>NUCLEOTIDE SEQUENCE [LARGE SCALE GENOMIC DNA]</scope>
</reference>
<evidence type="ECO:0000256" key="3">
    <source>
        <dbReference type="ARBA" id="ARBA00023212"/>
    </source>
</evidence>
<accession>W5N451</accession>
<dbReference type="PANTHER" id="PTHR14682">
    <property type="entry name" value="KATNB1-LIKE PROTEIN 1"/>
    <property type="match status" value="1"/>
</dbReference>
<dbReference type="Proteomes" id="UP000018468">
    <property type="component" value="Linkage group LG7"/>
</dbReference>
<reference evidence="5" key="3">
    <citation type="submission" date="2025-09" db="UniProtKB">
        <authorList>
            <consortium name="Ensembl"/>
        </authorList>
    </citation>
    <scope>IDENTIFICATION</scope>
</reference>
<dbReference type="InParanoid" id="W5N451"/>
<evidence type="ECO:0000259" key="4">
    <source>
        <dbReference type="Pfam" id="PF13925"/>
    </source>
</evidence>
<keyword evidence="6" id="KW-1185">Reference proteome</keyword>
<dbReference type="GO" id="GO:0005856">
    <property type="term" value="C:cytoskeleton"/>
    <property type="evidence" value="ECO:0007669"/>
    <property type="project" value="UniProtKB-SubCell"/>
</dbReference>
<dbReference type="Bgee" id="ENSLOCG00000012512">
    <property type="expression patterns" value="Expressed in ovary and 13 other cell types or tissues"/>
</dbReference>
<evidence type="ECO:0000313" key="5">
    <source>
        <dbReference type="Ensembl" id="ENSLOCP00000015410.1"/>
    </source>
</evidence>
<dbReference type="STRING" id="7918.ENSLOCP00000015410"/>
<protein>
    <submittedName>
        <fullName evidence="5">Katanin p80 subunit B-like 1</fullName>
    </submittedName>
</protein>
<dbReference type="EMBL" id="AHAT01019044">
    <property type="status" value="NOT_ANNOTATED_CDS"/>
    <property type="molecule type" value="Genomic_DNA"/>
</dbReference>
<dbReference type="HOGENOM" id="CLU_079657_0_0_1"/>
<dbReference type="Ensembl" id="ENSLOCT00000015439.1">
    <property type="protein sequence ID" value="ENSLOCP00000015410.1"/>
    <property type="gene ID" value="ENSLOCG00000012512.1"/>
</dbReference>
<dbReference type="OrthoDB" id="8754475at2759"/>
<dbReference type="GO" id="GO:0005730">
    <property type="term" value="C:nucleolus"/>
    <property type="evidence" value="ECO:0000318"/>
    <property type="project" value="GO_Central"/>
</dbReference>
<dbReference type="CTD" id="79768"/>
<keyword evidence="2" id="KW-0963">Cytoplasm</keyword>
<organism evidence="5 6">
    <name type="scientific">Lepisosteus oculatus</name>
    <name type="common">Spotted gar</name>
    <dbReference type="NCBI Taxonomy" id="7918"/>
    <lineage>
        <taxon>Eukaryota</taxon>
        <taxon>Metazoa</taxon>
        <taxon>Chordata</taxon>
        <taxon>Craniata</taxon>
        <taxon>Vertebrata</taxon>
        <taxon>Euteleostomi</taxon>
        <taxon>Actinopterygii</taxon>
        <taxon>Neopterygii</taxon>
        <taxon>Holostei</taxon>
        <taxon>Semionotiformes</taxon>
        <taxon>Lepisosteidae</taxon>
        <taxon>Lepisosteus</taxon>
    </lineage>
</organism>
<dbReference type="OMA" id="VVLHWVQ"/>
<evidence type="ECO:0000256" key="1">
    <source>
        <dbReference type="ARBA" id="ARBA00004245"/>
    </source>
</evidence>
<evidence type="ECO:0000313" key="6">
    <source>
        <dbReference type="Proteomes" id="UP000018468"/>
    </source>
</evidence>